<reference evidence="1 2" key="1">
    <citation type="submission" date="2015-01" db="EMBL/GenBank/DDBJ databases">
        <title>Evolution of Trichinella species and genotypes.</title>
        <authorList>
            <person name="Korhonen P.K."/>
            <person name="Edoardo P."/>
            <person name="Giuseppe L.R."/>
            <person name="Gasser R.B."/>
        </authorList>
    </citation>
    <scope>NUCLEOTIDE SEQUENCE [LARGE SCALE GENOMIC DNA]</scope>
    <source>
        <strain evidence="1">ISS417</strain>
    </source>
</reference>
<dbReference type="Proteomes" id="UP000055048">
    <property type="component" value="Unassembled WGS sequence"/>
</dbReference>
<evidence type="ECO:0000313" key="2">
    <source>
        <dbReference type="Proteomes" id="UP000055048"/>
    </source>
</evidence>
<proteinExistence type="predicted"/>
<name>A0A0V0TUE4_9BILA</name>
<evidence type="ECO:0000313" key="1">
    <source>
        <dbReference type="EMBL" id="KRX42183.1"/>
    </source>
</evidence>
<dbReference type="AlphaFoldDB" id="A0A0V0TUE4"/>
<keyword evidence="2" id="KW-1185">Reference proteome</keyword>
<sequence>MHVMQQKEMDVFHSSIMHIINSSSKEKDLTTSSLSFAISSGCSISSAQRLPTAIEISFFYKKKINIINQYLIFFVYDPEITMNLPLLPPLVSSLMIVFTDSGPETTIKICFQRFRQLLFVAQNCLHIRHLVVDLLPHAVYTLHHIFFNLRRNDVGVEFFTLLFQIVQRDVQAFCLQICISIG</sequence>
<gene>
    <name evidence="1" type="ORF">T05_10684</name>
</gene>
<protein>
    <submittedName>
        <fullName evidence="1">Uncharacterized protein</fullName>
    </submittedName>
</protein>
<comment type="caution">
    <text evidence="1">The sequence shown here is derived from an EMBL/GenBank/DDBJ whole genome shotgun (WGS) entry which is preliminary data.</text>
</comment>
<dbReference type="EMBL" id="JYDJ01000150">
    <property type="protein sequence ID" value="KRX42183.1"/>
    <property type="molecule type" value="Genomic_DNA"/>
</dbReference>
<organism evidence="1 2">
    <name type="scientific">Trichinella murrelli</name>
    <dbReference type="NCBI Taxonomy" id="144512"/>
    <lineage>
        <taxon>Eukaryota</taxon>
        <taxon>Metazoa</taxon>
        <taxon>Ecdysozoa</taxon>
        <taxon>Nematoda</taxon>
        <taxon>Enoplea</taxon>
        <taxon>Dorylaimia</taxon>
        <taxon>Trichinellida</taxon>
        <taxon>Trichinellidae</taxon>
        <taxon>Trichinella</taxon>
    </lineage>
</organism>
<accession>A0A0V0TUE4</accession>